<dbReference type="AlphaFoldDB" id="A0A327Y283"/>
<sequence length="277" mass="29063">MGQIVIQTPSVEARNGLRVDRKALPRRGFPGADIFVKLLDIGPPVGRPVRFRINGTGIDALRDPARRLAAVMAGDDRLDSIVMDCNEPIRAVRVEIPGDQARRPGISQSDIGSALATIYEGAAITELRDGQYDGRFLVDIVARGDAASRARPNACPAFSCPLATGGQPCCGRWSGSTGMWSSRWCISATGGPRSPLPSRGARATIVADLSPQIDDLAATLPAGSPAEAGGTVETSGDSQALIVAAMLCLASMWLIGVVALLPSGLCRGSSRSWGCWR</sequence>
<name>A0A327Y283_9RHOB</name>
<dbReference type="GO" id="GO:0042910">
    <property type="term" value="F:xenobiotic transmembrane transporter activity"/>
    <property type="evidence" value="ECO:0007669"/>
    <property type="project" value="TreeGrafter"/>
</dbReference>
<protein>
    <recommendedName>
        <fullName evidence="4">AcrB/AcrD/AcrF family protein</fullName>
    </recommendedName>
</protein>
<keyword evidence="1" id="KW-1133">Transmembrane helix</keyword>
<dbReference type="Gene3D" id="3.30.70.1430">
    <property type="entry name" value="Multidrug efflux transporter AcrB pore domain"/>
    <property type="match status" value="1"/>
</dbReference>
<dbReference type="InterPro" id="IPR001036">
    <property type="entry name" value="Acrflvin-R"/>
</dbReference>
<dbReference type="Gene3D" id="3.30.70.1440">
    <property type="entry name" value="Multidrug efflux transporter AcrB pore domain"/>
    <property type="match status" value="1"/>
</dbReference>
<keyword evidence="1" id="KW-0472">Membrane</keyword>
<evidence type="ECO:0000256" key="1">
    <source>
        <dbReference type="SAM" id="Phobius"/>
    </source>
</evidence>
<dbReference type="Proteomes" id="UP000249165">
    <property type="component" value="Unassembled WGS sequence"/>
</dbReference>
<proteinExistence type="predicted"/>
<evidence type="ECO:0008006" key="4">
    <source>
        <dbReference type="Google" id="ProtNLM"/>
    </source>
</evidence>
<keyword evidence="1" id="KW-0812">Transmembrane</keyword>
<dbReference type="PANTHER" id="PTHR32063">
    <property type="match status" value="1"/>
</dbReference>
<evidence type="ECO:0000313" key="2">
    <source>
        <dbReference type="EMBL" id="RAK15298.1"/>
    </source>
</evidence>
<keyword evidence="3" id="KW-1185">Reference proteome</keyword>
<evidence type="ECO:0000313" key="3">
    <source>
        <dbReference type="Proteomes" id="UP000249165"/>
    </source>
</evidence>
<dbReference type="Gene3D" id="1.20.1640.10">
    <property type="entry name" value="Multidrug efflux transporter AcrB transmembrane domain"/>
    <property type="match status" value="1"/>
</dbReference>
<comment type="caution">
    <text evidence="2">The sequence shown here is derived from an EMBL/GenBank/DDBJ whole genome shotgun (WGS) entry which is preliminary data.</text>
</comment>
<organism evidence="2 3">
    <name type="scientific">Salipiger aestuarii</name>
    <dbReference type="NCBI Taxonomy" id="568098"/>
    <lineage>
        <taxon>Bacteria</taxon>
        <taxon>Pseudomonadati</taxon>
        <taxon>Pseudomonadota</taxon>
        <taxon>Alphaproteobacteria</taxon>
        <taxon>Rhodobacterales</taxon>
        <taxon>Roseobacteraceae</taxon>
        <taxon>Salipiger</taxon>
    </lineage>
</organism>
<accession>A0A327Y283</accession>
<dbReference type="GO" id="GO:0005886">
    <property type="term" value="C:plasma membrane"/>
    <property type="evidence" value="ECO:0007669"/>
    <property type="project" value="TreeGrafter"/>
</dbReference>
<dbReference type="PANTHER" id="PTHR32063:SF64">
    <property type="entry name" value="ACRB_ACRD_ACRF FAMILY PROTEIN"/>
    <property type="match status" value="1"/>
</dbReference>
<reference evidence="2 3" key="1">
    <citation type="submission" date="2018-06" db="EMBL/GenBank/DDBJ databases">
        <title>Genomic Encyclopedia of Archaeal and Bacterial Type Strains, Phase II (KMG-II): from individual species to whole genera.</title>
        <authorList>
            <person name="Goeker M."/>
        </authorList>
    </citation>
    <scope>NUCLEOTIDE SEQUENCE [LARGE SCALE GENOMIC DNA]</scope>
    <source>
        <strain evidence="2 3">DSM 22011</strain>
    </source>
</reference>
<gene>
    <name evidence="2" type="ORF">ATI53_102454</name>
</gene>
<feature type="transmembrane region" description="Helical" evidence="1">
    <location>
        <begin position="240"/>
        <end position="261"/>
    </location>
</feature>
<dbReference type="Gene3D" id="3.30.2090.10">
    <property type="entry name" value="Multidrug efflux transporter AcrB TolC docking domain, DN and DC subdomains"/>
    <property type="match status" value="1"/>
</dbReference>
<dbReference type="EMBL" id="QLMG01000024">
    <property type="protein sequence ID" value="RAK15298.1"/>
    <property type="molecule type" value="Genomic_DNA"/>
</dbReference>
<dbReference type="InterPro" id="IPR027463">
    <property type="entry name" value="AcrB_DN_DC_subdom"/>
</dbReference>
<dbReference type="SUPFAM" id="SSF82714">
    <property type="entry name" value="Multidrug efflux transporter AcrB TolC docking domain, DN and DC subdomains"/>
    <property type="match status" value="1"/>
</dbReference>